<reference evidence="2 3" key="1">
    <citation type="submission" date="2023-07" db="EMBL/GenBank/DDBJ databases">
        <title>Sequencing the genomes of 1000 actinobacteria strains.</title>
        <authorList>
            <person name="Klenk H.-P."/>
        </authorList>
    </citation>
    <scope>NUCLEOTIDE SEQUENCE [LARGE SCALE GENOMIC DNA]</scope>
    <source>
        <strain evidence="2 3">DSM 44711</strain>
    </source>
</reference>
<protein>
    <submittedName>
        <fullName evidence="2">Uncharacterized protein</fullName>
    </submittedName>
</protein>
<evidence type="ECO:0000313" key="3">
    <source>
        <dbReference type="Proteomes" id="UP001183629"/>
    </source>
</evidence>
<proteinExistence type="predicted"/>
<dbReference type="AlphaFoldDB" id="A0AAE3ZLJ9"/>
<keyword evidence="3" id="KW-1185">Reference proteome</keyword>
<comment type="caution">
    <text evidence="2">The sequence shown here is derived from an EMBL/GenBank/DDBJ whole genome shotgun (WGS) entry which is preliminary data.</text>
</comment>
<dbReference type="Proteomes" id="UP001183629">
    <property type="component" value="Unassembled WGS sequence"/>
</dbReference>
<evidence type="ECO:0000256" key="1">
    <source>
        <dbReference type="SAM" id="MobiDB-lite"/>
    </source>
</evidence>
<evidence type="ECO:0000313" key="2">
    <source>
        <dbReference type="EMBL" id="MDR7322159.1"/>
    </source>
</evidence>
<sequence>MATPSLEGAWITVQGHTRFSSVQVTSTTYFPILISAREAEFHPDWVLDRFIPGLAVGYSFGPPFGETMVTWPDLEKMRVSRRTVKRQAEETLYAAMSQLRIHGQPPSLMLSFEGLESTVLLVEEFWNDLAEQVPGELVIGVPARDVVIVTGSGSAAGLEKTRRAVERMFFAGGSQLLMHDLLVWRAGGWVPLPRPEEESSPEILLPDLDLPETEPARTPEPIDQPR</sequence>
<gene>
    <name evidence="2" type="ORF">J2S44_002409</name>
</gene>
<feature type="region of interest" description="Disordered" evidence="1">
    <location>
        <begin position="195"/>
        <end position="226"/>
    </location>
</feature>
<accession>A0AAE3ZLJ9</accession>
<dbReference type="EMBL" id="JAVDYC010000001">
    <property type="protein sequence ID" value="MDR7322159.1"/>
    <property type="molecule type" value="Genomic_DNA"/>
</dbReference>
<organism evidence="2 3">
    <name type="scientific">Catenuloplanes niger</name>
    <dbReference type="NCBI Taxonomy" id="587534"/>
    <lineage>
        <taxon>Bacteria</taxon>
        <taxon>Bacillati</taxon>
        <taxon>Actinomycetota</taxon>
        <taxon>Actinomycetes</taxon>
        <taxon>Micromonosporales</taxon>
        <taxon>Micromonosporaceae</taxon>
        <taxon>Catenuloplanes</taxon>
    </lineage>
</organism>
<name>A0AAE3ZLJ9_9ACTN</name>